<dbReference type="Gene3D" id="3.10.10.10">
    <property type="entry name" value="HIV Type 1 Reverse Transcriptase, subunit A, domain 1"/>
    <property type="match status" value="1"/>
</dbReference>
<dbReference type="InterPro" id="IPR043128">
    <property type="entry name" value="Rev_trsase/Diguanyl_cyclase"/>
</dbReference>
<dbReference type="PANTHER" id="PTHR24559:SF454">
    <property type="entry name" value="RIBONUCLEASE H"/>
    <property type="match status" value="1"/>
</dbReference>
<dbReference type="InterPro" id="IPR000477">
    <property type="entry name" value="RT_dom"/>
</dbReference>
<dbReference type="InterPro" id="IPR043502">
    <property type="entry name" value="DNA/RNA_pol_sf"/>
</dbReference>
<dbReference type="EnsemblMetazoa" id="Aqu2.1.25272_001">
    <property type="protein sequence ID" value="Aqu2.1.25272_001"/>
    <property type="gene ID" value="Aqu2.1.25272"/>
</dbReference>
<protein>
    <recommendedName>
        <fullName evidence="1">Reverse transcriptase domain-containing protein</fullName>
    </recommendedName>
</protein>
<name>A0A1X7UCT2_AMPQE</name>
<feature type="domain" description="Reverse transcriptase" evidence="1">
    <location>
        <begin position="55"/>
        <end position="111"/>
    </location>
</feature>
<dbReference type="CDD" id="cd01647">
    <property type="entry name" value="RT_LTR"/>
    <property type="match status" value="1"/>
</dbReference>
<organism evidence="2">
    <name type="scientific">Amphimedon queenslandica</name>
    <name type="common">Sponge</name>
    <dbReference type="NCBI Taxonomy" id="400682"/>
    <lineage>
        <taxon>Eukaryota</taxon>
        <taxon>Metazoa</taxon>
        <taxon>Porifera</taxon>
        <taxon>Demospongiae</taxon>
        <taxon>Heteroscleromorpha</taxon>
        <taxon>Haplosclerida</taxon>
        <taxon>Niphatidae</taxon>
        <taxon>Amphimedon</taxon>
    </lineage>
</organism>
<dbReference type="PANTHER" id="PTHR24559">
    <property type="entry name" value="TRANSPOSON TY3-I GAG-POL POLYPROTEIN"/>
    <property type="match status" value="1"/>
</dbReference>
<dbReference type="Pfam" id="PF00078">
    <property type="entry name" value="RVT_1"/>
    <property type="match status" value="1"/>
</dbReference>
<dbReference type="InterPro" id="IPR053134">
    <property type="entry name" value="RNA-dir_DNA_polymerase"/>
</dbReference>
<dbReference type="SUPFAM" id="SSF56672">
    <property type="entry name" value="DNA/RNA polymerases"/>
    <property type="match status" value="1"/>
</dbReference>
<dbReference type="AlphaFoldDB" id="A0A1X7UCT2"/>
<dbReference type="Gene3D" id="3.30.70.270">
    <property type="match status" value="1"/>
</dbReference>
<accession>A0A1X7UCT2</accession>
<dbReference type="InParanoid" id="A0A1X7UCT2"/>
<sequence length="142" mass="16282">MDEIENNGIIEKFVSEWASLMVTVKKKDGGVSLCVDYRGLNVVTKFDAYSLPRMEELSVYLDDIAINSTNLDIHLEHLEKIFQYLKEANLTIKTAKCVFGKEDCMYMGYKIGKRVRPEDSKVQATAQMEISKTKKDVRAYLE</sequence>
<proteinExistence type="predicted"/>
<reference evidence="2" key="1">
    <citation type="submission" date="2017-05" db="UniProtKB">
        <authorList>
            <consortium name="EnsemblMetazoa"/>
        </authorList>
    </citation>
    <scope>IDENTIFICATION</scope>
</reference>
<evidence type="ECO:0000313" key="2">
    <source>
        <dbReference type="EnsemblMetazoa" id="Aqu2.1.25272_001"/>
    </source>
</evidence>
<evidence type="ECO:0000259" key="1">
    <source>
        <dbReference type="Pfam" id="PF00078"/>
    </source>
</evidence>
<dbReference type="STRING" id="400682.A0A1X7UCT2"/>